<feature type="region of interest" description="Disordered" evidence="1">
    <location>
        <begin position="1"/>
        <end position="25"/>
    </location>
</feature>
<reference evidence="3" key="1">
    <citation type="submission" date="2022-02" db="EMBL/GenBank/DDBJ databases">
        <authorList>
            <person name="Henning P.M."/>
            <person name="McCubbin A.G."/>
            <person name="Shore J.S."/>
        </authorList>
    </citation>
    <scope>NUCLEOTIDE SEQUENCE</scope>
    <source>
        <strain evidence="3">F60SS</strain>
        <tissue evidence="3">Leaves</tissue>
    </source>
</reference>
<keyword evidence="4" id="KW-1185">Reference proteome</keyword>
<proteinExistence type="predicted"/>
<dbReference type="OrthoDB" id="994333at2759"/>
<gene>
    <name evidence="3" type="ORF">Tsubulata_032217</name>
</gene>
<organism evidence="3 4">
    <name type="scientific">Turnera subulata</name>
    <dbReference type="NCBI Taxonomy" id="218843"/>
    <lineage>
        <taxon>Eukaryota</taxon>
        <taxon>Viridiplantae</taxon>
        <taxon>Streptophyta</taxon>
        <taxon>Embryophyta</taxon>
        <taxon>Tracheophyta</taxon>
        <taxon>Spermatophyta</taxon>
        <taxon>Magnoliopsida</taxon>
        <taxon>eudicotyledons</taxon>
        <taxon>Gunneridae</taxon>
        <taxon>Pentapetalae</taxon>
        <taxon>rosids</taxon>
        <taxon>fabids</taxon>
        <taxon>Malpighiales</taxon>
        <taxon>Passifloraceae</taxon>
        <taxon>Turnera</taxon>
    </lineage>
</organism>
<dbReference type="AlphaFoldDB" id="A0A9Q0FHD9"/>
<dbReference type="PANTHER" id="PTHR31286:SF99">
    <property type="entry name" value="DUF4283 DOMAIN-CONTAINING PROTEIN"/>
    <property type="match status" value="1"/>
</dbReference>
<dbReference type="PANTHER" id="PTHR31286">
    <property type="entry name" value="GLYCINE-RICH CELL WALL STRUCTURAL PROTEIN 1.8-LIKE"/>
    <property type="match status" value="1"/>
</dbReference>
<evidence type="ECO:0000313" key="4">
    <source>
        <dbReference type="Proteomes" id="UP001141552"/>
    </source>
</evidence>
<dbReference type="InterPro" id="IPR025558">
    <property type="entry name" value="DUF4283"/>
</dbReference>
<name>A0A9Q0FHD9_9ROSI</name>
<dbReference type="Pfam" id="PF14111">
    <property type="entry name" value="DUF4283"/>
    <property type="match status" value="1"/>
</dbReference>
<comment type="caution">
    <text evidence="3">The sequence shown here is derived from an EMBL/GenBank/DDBJ whole genome shotgun (WGS) entry which is preliminary data.</text>
</comment>
<dbReference type="EMBL" id="JAKUCV010005344">
    <property type="protein sequence ID" value="KAJ4831536.1"/>
    <property type="molecule type" value="Genomic_DNA"/>
</dbReference>
<reference evidence="3" key="2">
    <citation type="journal article" date="2023" name="Plants (Basel)">
        <title>Annotation of the Turnera subulata (Passifloraceae) Draft Genome Reveals the S-Locus Evolved after the Divergence of Turneroideae from Passifloroideae in a Stepwise Manner.</title>
        <authorList>
            <person name="Henning P.M."/>
            <person name="Roalson E.H."/>
            <person name="Mir W."/>
            <person name="McCubbin A.G."/>
            <person name="Shore J.S."/>
        </authorList>
    </citation>
    <scope>NUCLEOTIDE SEQUENCE</scope>
    <source>
        <strain evidence="3">F60SS</strain>
    </source>
</reference>
<accession>A0A9Q0FHD9</accession>
<feature type="domain" description="DUF4283" evidence="2">
    <location>
        <begin position="84"/>
        <end position="163"/>
    </location>
</feature>
<dbReference type="InterPro" id="IPR040256">
    <property type="entry name" value="At4g02000-like"/>
</dbReference>
<evidence type="ECO:0000259" key="2">
    <source>
        <dbReference type="Pfam" id="PF14111"/>
    </source>
</evidence>
<sequence>MTATQPGPGWPPKPPDPQNSKLGVGVGNRPSFKDKLLNWRSEVSPYHANDGFKLAADDIRVEMKAKGSLFRFSDRFKSHIACPWVSSVIVRVLGRRFSYRVLCSKIAYLWKPHGGFQVIDLDNDYSLVRFEKREDYVKALSEGPWVIQGFYLTVQTWVAGFDVRQAPTKATVWVQIPGMPVEWYRQDILNEISAQIGKPIRICVNTLEAEIGKFARLAIEVEFSKPLVGWVEIEDRWFKVKYEDIPDFCFVCGKVGYVA</sequence>
<dbReference type="Proteomes" id="UP001141552">
    <property type="component" value="Unassembled WGS sequence"/>
</dbReference>
<evidence type="ECO:0000313" key="3">
    <source>
        <dbReference type="EMBL" id="KAJ4831536.1"/>
    </source>
</evidence>
<evidence type="ECO:0000256" key="1">
    <source>
        <dbReference type="SAM" id="MobiDB-lite"/>
    </source>
</evidence>
<feature type="compositionally biased region" description="Pro residues" evidence="1">
    <location>
        <begin position="8"/>
        <end position="17"/>
    </location>
</feature>
<protein>
    <recommendedName>
        <fullName evidence="2">DUF4283 domain-containing protein</fullName>
    </recommendedName>
</protein>